<feature type="region of interest" description="Disordered" evidence="1">
    <location>
        <begin position="327"/>
        <end position="350"/>
    </location>
</feature>
<keyword evidence="3" id="KW-1185">Reference proteome</keyword>
<feature type="region of interest" description="Disordered" evidence="1">
    <location>
        <begin position="1"/>
        <end position="41"/>
    </location>
</feature>
<dbReference type="Pfam" id="PF13576">
    <property type="entry name" value="Pentapeptide_3"/>
    <property type="match status" value="2"/>
</dbReference>
<name>A0ABS9SZE5_9ACTN</name>
<organism evidence="2 3">
    <name type="scientific">Streptomyces marispadix</name>
    <dbReference type="NCBI Taxonomy" id="2922868"/>
    <lineage>
        <taxon>Bacteria</taxon>
        <taxon>Bacillati</taxon>
        <taxon>Actinomycetota</taxon>
        <taxon>Actinomycetes</taxon>
        <taxon>Kitasatosporales</taxon>
        <taxon>Streptomycetaceae</taxon>
        <taxon>Streptomyces</taxon>
    </lineage>
</organism>
<dbReference type="RefSeq" id="WP_241060236.1">
    <property type="nucleotide sequence ID" value="NZ_JAKWJU010000002.1"/>
</dbReference>
<accession>A0ABS9SZE5</accession>
<gene>
    <name evidence="2" type="ORF">MMA15_15030</name>
</gene>
<reference evidence="2" key="1">
    <citation type="submission" date="2022-03" db="EMBL/GenBank/DDBJ databases">
        <authorList>
            <person name="Santos J.D.N."/>
            <person name="Kallscheuer N."/>
            <person name="Jogler C."/>
            <person name="Lage O.M."/>
        </authorList>
    </citation>
    <scope>NUCLEOTIDE SEQUENCE</scope>
    <source>
        <strain evidence="2">M600PL45_2</strain>
    </source>
</reference>
<comment type="caution">
    <text evidence="2">The sequence shown here is derived from an EMBL/GenBank/DDBJ whole genome shotgun (WGS) entry which is preliminary data.</text>
</comment>
<dbReference type="EMBL" id="JAKWJU010000002">
    <property type="protein sequence ID" value="MCH6161657.1"/>
    <property type="molecule type" value="Genomic_DNA"/>
</dbReference>
<evidence type="ECO:0000313" key="3">
    <source>
        <dbReference type="Proteomes" id="UP001166784"/>
    </source>
</evidence>
<evidence type="ECO:0000256" key="1">
    <source>
        <dbReference type="SAM" id="MobiDB-lite"/>
    </source>
</evidence>
<reference evidence="2" key="2">
    <citation type="journal article" date="2023" name="Int. J. Syst. Evol. Microbiol.">
        <title>Streptomyces marispadix sp. nov., isolated from marine beach sediment of the Northern Coast of Portugal.</title>
        <authorList>
            <person name="dos Santos J.D.N."/>
            <person name="Vitorino I.R."/>
            <person name="Kallscheuer N."/>
            <person name="Srivastava A."/>
            <person name="Krautwurst S."/>
            <person name="Marz M."/>
            <person name="Jogler C."/>
            <person name="Lobo Da Cunha A."/>
            <person name="Catita J."/>
            <person name="Goncalves H."/>
            <person name="Gonzalez I."/>
            <person name="Reyes F."/>
            <person name="Lage O.M."/>
        </authorList>
    </citation>
    <scope>NUCLEOTIDE SEQUENCE</scope>
    <source>
        <strain evidence="2">M600PL45_2</strain>
    </source>
</reference>
<proteinExistence type="predicted"/>
<evidence type="ECO:0000313" key="2">
    <source>
        <dbReference type="EMBL" id="MCH6161657.1"/>
    </source>
</evidence>
<dbReference type="Proteomes" id="UP001166784">
    <property type="component" value="Unassembled WGS sequence"/>
</dbReference>
<dbReference type="InterPro" id="IPR001646">
    <property type="entry name" value="5peptide_repeat"/>
</dbReference>
<sequence>MTAITSTEPPPYPYCGQGADAEDPVGCRGRRPPPPHLQVDESEPELYERGLYGACLAHLDGRERHAYLASLGPGSDLDHRGTRFHSALLDRLLDAVRDPADGLPRMGSAEFGAAVFEGEVPLGGATFTGDARFEEARFRRDADFGEVRFEGVAGFDWATFGGGAWFETANFEGVAAFDRATFESGASFGEAKFERAVRFHRARFDEMADFDAASFGDAAVFYETAFHGEALFRRAAFKGDATFREAAFERDARFEEAAFEKAARIGPLACRGTVDLTAAVFSVAVTLEIAAGRVHCRHTHWASKAALRLRHAVLDLSDAVLEFPMSVAGQPPSPSTETGCSTRPGSPKCR</sequence>
<protein>
    <submittedName>
        <fullName evidence="2">Pentapeptide repeat-containing protein</fullName>
    </submittedName>
</protein>
<feature type="compositionally biased region" description="Polar residues" evidence="1">
    <location>
        <begin position="335"/>
        <end position="344"/>
    </location>
</feature>